<keyword evidence="3" id="KW-0808">Transferase</keyword>
<feature type="compositionally biased region" description="Basic and acidic residues" evidence="1">
    <location>
        <begin position="205"/>
        <end position="214"/>
    </location>
</feature>
<dbReference type="Proteomes" id="UP001307849">
    <property type="component" value="Unassembled WGS sequence"/>
</dbReference>
<feature type="compositionally biased region" description="Polar residues" evidence="1">
    <location>
        <begin position="64"/>
        <end position="74"/>
    </location>
</feature>
<dbReference type="AlphaFoldDB" id="A0AAN8NC41"/>
<feature type="region of interest" description="Disordered" evidence="1">
    <location>
        <begin position="57"/>
        <end position="100"/>
    </location>
</feature>
<keyword evidence="4" id="KW-1185">Reference proteome</keyword>
<keyword evidence="2" id="KW-1133">Transmembrane helix</keyword>
<feature type="transmembrane region" description="Helical" evidence="2">
    <location>
        <begin position="6"/>
        <end position="28"/>
    </location>
</feature>
<reference evidence="3 4" key="1">
    <citation type="submission" date="2019-10" db="EMBL/GenBank/DDBJ databases">
        <authorList>
            <person name="Palmer J.M."/>
        </authorList>
    </citation>
    <scope>NUCLEOTIDE SEQUENCE [LARGE SCALE GENOMIC DNA]</scope>
    <source>
        <strain evidence="3 4">TWF506</strain>
    </source>
</reference>
<dbReference type="EMBL" id="JAVHJM010000013">
    <property type="protein sequence ID" value="KAK6499334.1"/>
    <property type="molecule type" value="Genomic_DNA"/>
</dbReference>
<dbReference type="PROSITE" id="PS51257">
    <property type="entry name" value="PROKAR_LIPOPROTEIN"/>
    <property type="match status" value="1"/>
</dbReference>
<accession>A0AAN8NC41</accession>
<keyword evidence="2" id="KW-0472">Membrane</keyword>
<protein>
    <submittedName>
        <fullName evidence="3">N-acetylglucosaminyltransferase</fullName>
    </submittedName>
</protein>
<keyword evidence="2" id="KW-0812">Transmembrane</keyword>
<proteinExistence type="predicted"/>
<sequence>MKGRIGLRITSSILFLFSFILFLSGCILQRRSMHTLERYYDTMPLPETHPLAIEKKRRKIQAENPASSSESKSYNHGGGGGGGNQRILSTSHRQQRGSQDLRLWEQRQQQMEMELQREKERYRTVGYVQLVDDFTTVCSAVLMFNDLDRLGSKASRILVYPESWDMQLEISESQQKEARKILAIQEKTLNNKRKQKGTKKSKKNKKEDVPKQSGEEATNPLDPPPLLHQISTDKSPQYHTARRLLHFARIKHSAILLPMPDDMVTPLVMLNMTDYKRLLYLRNPAVIMKNMDEMLLHSPAAVVSAPRDGNGELSSNFLMVTPEHGELEYITKKEGTIPKDFGGLGKVVERIYANTAMLLPRWPHEIFTSDFFNPPAENTGSRVSNWIPSKVPKEAHYIFFDAGKKTKNGEWEKVPQPWKLKSLEEDVAPKCQLVQEMGNGEERWDCTARNVWKSLYDGYRQRRMEVCGLDLEA</sequence>
<evidence type="ECO:0000313" key="3">
    <source>
        <dbReference type="EMBL" id="KAK6499334.1"/>
    </source>
</evidence>
<name>A0AAN8NC41_9PEZI</name>
<organism evidence="3 4">
    <name type="scientific">Arthrobotrys conoides</name>
    <dbReference type="NCBI Taxonomy" id="74498"/>
    <lineage>
        <taxon>Eukaryota</taxon>
        <taxon>Fungi</taxon>
        <taxon>Dikarya</taxon>
        <taxon>Ascomycota</taxon>
        <taxon>Pezizomycotina</taxon>
        <taxon>Orbiliomycetes</taxon>
        <taxon>Orbiliales</taxon>
        <taxon>Orbiliaceae</taxon>
        <taxon>Arthrobotrys</taxon>
    </lineage>
</organism>
<feature type="compositionally biased region" description="Polar residues" evidence="1">
    <location>
        <begin position="86"/>
        <end position="98"/>
    </location>
</feature>
<evidence type="ECO:0000256" key="2">
    <source>
        <dbReference type="SAM" id="Phobius"/>
    </source>
</evidence>
<feature type="compositionally biased region" description="Basic residues" evidence="1">
    <location>
        <begin position="190"/>
        <end position="204"/>
    </location>
</feature>
<evidence type="ECO:0000313" key="4">
    <source>
        <dbReference type="Proteomes" id="UP001307849"/>
    </source>
</evidence>
<keyword evidence="3" id="KW-0328">Glycosyltransferase</keyword>
<gene>
    <name evidence="3" type="primary">GNT1</name>
    <name evidence="3" type="ORF">TWF506_003962</name>
</gene>
<comment type="caution">
    <text evidence="3">The sequence shown here is derived from an EMBL/GenBank/DDBJ whole genome shotgun (WGS) entry which is preliminary data.</text>
</comment>
<feature type="region of interest" description="Disordered" evidence="1">
    <location>
        <begin position="185"/>
        <end position="233"/>
    </location>
</feature>
<evidence type="ECO:0000256" key="1">
    <source>
        <dbReference type="SAM" id="MobiDB-lite"/>
    </source>
</evidence>
<dbReference type="GO" id="GO:0016757">
    <property type="term" value="F:glycosyltransferase activity"/>
    <property type="evidence" value="ECO:0007669"/>
    <property type="project" value="UniProtKB-KW"/>
</dbReference>